<dbReference type="Proteomes" id="UP000238430">
    <property type="component" value="Unassembled WGS sequence"/>
</dbReference>
<dbReference type="PANTHER" id="PTHR31157">
    <property type="entry name" value="SCP DOMAIN-CONTAINING PROTEIN"/>
    <property type="match status" value="1"/>
</dbReference>
<keyword evidence="3" id="KW-1185">Reference proteome</keyword>
<sequence length="165" mass="18907">MLVINKKISNLFLMVFILLVSCSTDEINNSSDIDLSLVNENNWIMSNNILNYINDYRLQNDLNLLIKDSSYATAYAVSHSKYMIETQSVNHNNFFVRSNGLKNRGAIKVSENVAYGYTSAQSVVNAWLNSQEHKEIIEGDFTNIGFGVIKSELNNKYYFTTIYYK</sequence>
<evidence type="ECO:0000313" key="2">
    <source>
        <dbReference type="EMBL" id="PSG87000.1"/>
    </source>
</evidence>
<gene>
    <name evidence="2" type="ORF">C7H61_12885</name>
</gene>
<dbReference type="SUPFAM" id="SSF55797">
    <property type="entry name" value="PR-1-like"/>
    <property type="match status" value="1"/>
</dbReference>
<reference evidence="2 3" key="1">
    <citation type="submission" date="2018-03" db="EMBL/GenBank/DDBJ databases">
        <title>Mesoflavibacter sp. HG37 and Mesoflavibacter sp. HG96 sp.nov., two marine bacteria isolated from seawater of Western Pacific Ocean.</title>
        <authorList>
            <person name="Cheng H."/>
            <person name="Wu Y.-H."/>
            <person name="Guo L.-L."/>
            <person name="Xu X.-W."/>
        </authorList>
    </citation>
    <scope>NUCLEOTIDE SEQUENCE [LARGE SCALE GENOMIC DNA]</scope>
    <source>
        <strain evidence="2 3">KCTC 42117</strain>
    </source>
</reference>
<dbReference type="EMBL" id="PXOT01000027">
    <property type="protein sequence ID" value="PSG87000.1"/>
    <property type="molecule type" value="Genomic_DNA"/>
</dbReference>
<dbReference type="InterPro" id="IPR035940">
    <property type="entry name" value="CAP_sf"/>
</dbReference>
<comment type="caution">
    <text evidence="2">The sequence shown here is derived from an EMBL/GenBank/DDBJ whole genome shotgun (WGS) entry which is preliminary data.</text>
</comment>
<accession>A0A2T1N6A1</accession>
<dbReference type="OrthoDB" id="982527at2"/>
<dbReference type="PROSITE" id="PS51257">
    <property type="entry name" value="PROKAR_LIPOPROTEIN"/>
    <property type="match status" value="1"/>
</dbReference>
<dbReference type="Gene3D" id="3.40.33.10">
    <property type="entry name" value="CAP"/>
    <property type="match status" value="1"/>
</dbReference>
<dbReference type="CDD" id="cd05379">
    <property type="entry name" value="CAP_bacterial"/>
    <property type="match status" value="1"/>
</dbReference>
<protein>
    <submittedName>
        <fullName evidence="2">CAP domain-containing protein</fullName>
    </submittedName>
</protein>
<evidence type="ECO:0000259" key="1">
    <source>
        <dbReference type="Pfam" id="PF00188"/>
    </source>
</evidence>
<dbReference type="InterPro" id="IPR014044">
    <property type="entry name" value="CAP_dom"/>
</dbReference>
<proteinExistence type="predicted"/>
<evidence type="ECO:0000313" key="3">
    <source>
        <dbReference type="Proteomes" id="UP000238430"/>
    </source>
</evidence>
<dbReference type="Pfam" id="PF00188">
    <property type="entry name" value="CAP"/>
    <property type="match status" value="1"/>
</dbReference>
<organism evidence="2 3">
    <name type="scientific">Mesoflavibacter zeaxanthinifaciens subsp. sabulilitoris</name>
    <dbReference type="NCBI Taxonomy" id="1520893"/>
    <lineage>
        <taxon>Bacteria</taxon>
        <taxon>Pseudomonadati</taxon>
        <taxon>Bacteroidota</taxon>
        <taxon>Flavobacteriia</taxon>
        <taxon>Flavobacteriales</taxon>
        <taxon>Flavobacteriaceae</taxon>
        <taxon>Mesoflavibacter</taxon>
    </lineage>
</organism>
<dbReference type="RefSeq" id="WP_106680373.1">
    <property type="nucleotide sequence ID" value="NZ_JACHWV010000002.1"/>
</dbReference>
<dbReference type="AlphaFoldDB" id="A0A2T1N6A1"/>
<name>A0A2T1N6A1_9FLAO</name>
<feature type="domain" description="SCP" evidence="1">
    <location>
        <begin position="50"/>
        <end position="163"/>
    </location>
</feature>
<dbReference type="PANTHER" id="PTHR31157:SF30">
    <property type="entry name" value="SCP DOMAIN-CONTAINING PROTEIN"/>
    <property type="match status" value="1"/>
</dbReference>